<name>A0ACC3ZLG2_COLTU</name>
<gene>
    <name evidence="1" type="ORF">CTRU02_202837</name>
</gene>
<accession>A0ACC3ZLG2</accession>
<keyword evidence="2" id="KW-1185">Reference proteome</keyword>
<protein>
    <submittedName>
        <fullName evidence="1">Uncharacterized protein</fullName>
    </submittedName>
</protein>
<evidence type="ECO:0000313" key="2">
    <source>
        <dbReference type="Proteomes" id="UP000805649"/>
    </source>
</evidence>
<comment type="caution">
    <text evidence="1">The sequence shown here is derived from an EMBL/GenBank/DDBJ whole genome shotgun (WGS) entry which is preliminary data.</text>
</comment>
<organism evidence="1 2">
    <name type="scientific">Colletotrichum truncatum</name>
    <name type="common">Anthracnose fungus</name>
    <name type="synonym">Colletotrichum capsici</name>
    <dbReference type="NCBI Taxonomy" id="5467"/>
    <lineage>
        <taxon>Eukaryota</taxon>
        <taxon>Fungi</taxon>
        <taxon>Dikarya</taxon>
        <taxon>Ascomycota</taxon>
        <taxon>Pezizomycotina</taxon>
        <taxon>Sordariomycetes</taxon>
        <taxon>Hypocreomycetidae</taxon>
        <taxon>Glomerellales</taxon>
        <taxon>Glomerellaceae</taxon>
        <taxon>Colletotrichum</taxon>
        <taxon>Colletotrichum truncatum species complex</taxon>
    </lineage>
</organism>
<proteinExistence type="predicted"/>
<reference evidence="1 2" key="1">
    <citation type="journal article" date="2020" name="Phytopathology">
        <title>Genome Sequence Resources of Colletotrichum truncatum, C. plurivorum, C. musicola, and C. sojae: Four Species Pathogenic to Soybean (Glycine max).</title>
        <authorList>
            <person name="Rogerio F."/>
            <person name="Boufleur T.R."/>
            <person name="Ciampi-Guillardi M."/>
            <person name="Sukno S.A."/>
            <person name="Thon M.R."/>
            <person name="Massola Junior N.S."/>
            <person name="Baroncelli R."/>
        </authorList>
    </citation>
    <scope>NUCLEOTIDE SEQUENCE [LARGE SCALE GENOMIC DNA]</scope>
    <source>
        <strain evidence="1 2">CMES1059</strain>
    </source>
</reference>
<dbReference type="Proteomes" id="UP000805649">
    <property type="component" value="Unassembled WGS sequence"/>
</dbReference>
<sequence>MTRFIHLPVELVERVISTLATTIPQDSQVSKPLFEVAVDGRRAMATLSRCSRLLHKLVQPFLYKHVCIGKSQAVPQVVALLRYWDSHPEIAAYVQSIFVHWIELACHMEGKLYVFSQDDAFFLRNLAQKFGVTLTHGWPNNIYLKGRRFSSGLGGLLLLQARSARLIDIAIVGNDTDLGTFIPSMPKNPSDSLLFKSLTHLRIDVRTTSPIEYLSPLIKLMPNINTFECNRCISWEEETFDWSGVSRLALRFVRLKLDTIPRVIMSCRTLVDFAFVAHTPASPQPIIEALAQHIESLRALEIDFGGLYLMDGSSGNHPANLDLVSPVSLRDFYRLEVLKLWCWDLRTGSYQIFRTMPDSLRELHVYGDIRNYEEEFKLLVTQVRTGKLPNLKVVQVDSCREVAGQLFIQTIRTMLAEVGVLCLDKKASWTWSWNKFCPIELPPQAIYQEENRHI</sequence>
<evidence type="ECO:0000313" key="1">
    <source>
        <dbReference type="EMBL" id="KAL0944950.1"/>
    </source>
</evidence>
<dbReference type="EMBL" id="VUJX02000001">
    <property type="protein sequence ID" value="KAL0944950.1"/>
    <property type="molecule type" value="Genomic_DNA"/>
</dbReference>